<dbReference type="Pfam" id="PF00011">
    <property type="entry name" value="HSP20"/>
    <property type="match status" value="1"/>
</dbReference>
<name>A0A6J7WRG4_9CAUD</name>
<evidence type="ECO:0000256" key="1">
    <source>
        <dbReference type="ARBA" id="ARBA00023016"/>
    </source>
</evidence>
<dbReference type="CDD" id="cd06470">
    <property type="entry name" value="ACD_IbpA-B_like"/>
    <property type="match status" value="1"/>
</dbReference>
<dbReference type="SUPFAM" id="SSF49764">
    <property type="entry name" value="HSP20-like chaperones"/>
    <property type="match status" value="1"/>
</dbReference>
<feature type="compositionally biased region" description="Basic and acidic residues" evidence="2">
    <location>
        <begin position="25"/>
        <end position="40"/>
    </location>
</feature>
<dbReference type="PANTHER" id="PTHR47062:SF2">
    <property type="entry name" value="SMALL HEAT SHOCK PROTEIN IBPB"/>
    <property type="match status" value="1"/>
</dbReference>
<evidence type="ECO:0000313" key="4">
    <source>
        <dbReference type="EMBL" id="CAB4128915.1"/>
    </source>
</evidence>
<protein>
    <submittedName>
        <fullName evidence="5">IbpA Molecular chaperone (Small heat shock protein)</fullName>
    </submittedName>
</protein>
<dbReference type="EMBL" id="LR796220">
    <property type="protein sequence ID" value="CAB4128915.1"/>
    <property type="molecule type" value="Genomic_DNA"/>
</dbReference>
<dbReference type="EMBL" id="LR798276">
    <property type="protein sequence ID" value="CAB5219312.1"/>
    <property type="molecule type" value="Genomic_DNA"/>
</dbReference>
<dbReference type="Gene3D" id="2.60.40.790">
    <property type="match status" value="1"/>
</dbReference>
<sequence length="192" mass="22090">MNGFPEDPYDKYKNRKPYTNPYEPNPHEPWPKPHTPDKWQKPVPPKPVTIADLFPRMDRWAIGFDPVFATLKELAKEAKVTSYPPYNVMKFGDDKFELRIAVAGFSREELDVSVKDQTLTIKSDSEFKSGNTYEVKSGEMLHQGIAERDFTLNFALAEFIEIASAELQDGMLTIKLELKLPEDKKPKNIEIK</sequence>
<evidence type="ECO:0000259" key="3">
    <source>
        <dbReference type="PROSITE" id="PS01031"/>
    </source>
</evidence>
<feature type="region of interest" description="Disordered" evidence="2">
    <location>
        <begin position="1"/>
        <end position="45"/>
    </location>
</feature>
<gene>
    <name evidence="4" type="ORF">UFOVP110_108</name>
    <name evidence="5" type="ORF">UFOVP223_56</name>
</gene>
<dbReference type="InterPro" id="IPR002068">
    <property type="entry name" value="A-crystallin/Hsp20_dom"/>
</dbReference>
<feature type="domain" description="SHSP" evidence="3">
    <location>
        <begin position="77"/>
        <end position="192"/>
    </location>
</feature>
<reference evidence="5" key="1">
    <citation type="submission" date="2020-05" db="EMBL/GenBank/DDBJ databases">
        <authorList>
            <person name="Chiriac C."/>
            <person name="Salcher M."/>
            <person name="Ghai R."/>
            <person name="Kavagutti S V."/>
        </authorList>
    </citation>
    <scope>NUCLEOTIDE SEQUENCE</scope>
</reference>
<evidence type="ECO:0000256" key="2">
    <source>
        <dbReference type="SAM" id="MobiDB-lite"/>
    </source>
</evidence>
<organism evidence="5">
    <name type="scientific">uncultured Caudovirales phage</name>
    <dbReference type="NCBI Taxonomy" id="2100421"/>
    <lineage>
        <taxon>Viruses</taxon>
        <taxon>Duplodnaviria</taxon>
        <taxon>Heunggongvirae</taxon>
        <taxon>Uroviricota</taxon>
        <taxon>Caudoviricetes</taxon>
        <taxon>Peduoviridae</taxon>
        <taxon>Maltschvirus</taxon>
        <taxon>Maltschvirus maltsch</taxon>
    </lineage>
</organism>
<evidence type="ECO:0000313" key="5">
    <source>
        <dbReference type="EMBL" id="CAB5219312.1"/>
    </source>
</evidence>
<proteinExistence type="predicted"/>
<dbReference type="PANTHER" id="PTHR47062">
    <property type="match status" value="1"/>
</dbReference>
<dbReference type="InterPro" id="IPR008978">
    <property type="entry name" value="HSP20-like_chaperone"/>
</dbReference>
<accession>A0A6J7WRG4</accession>
<dbReference type="InterPro" id="IPR037913">
    <property type="entry name" value="ACD_IbpA/B"/>
</dbReference>
<dbReference type="PROSITE" id="PS01031">
    <property type="entry name" value="SHSP"/>
    <property type="match status" value="1"/>
</dbReference>
<keyword evidence="1 5" id="KW-0346">Stress response</keyword>